<gene>
    <name evidence="2" type="ORF">Agub_g13067</name>
</gene>
<feature type="region of interest" description="Disordered" evidence="1">
    <location>
        <begin position="259"/>
        <end position="296"/>
    </location>
</feature>
<organism evidence="2 3">
    <name type="scientific">Astrephomene gubernaculifera</name>
    <dbReference type="NCBI Taxonomy" id="47775"/>
    <lineage>
        <taxon>Eukaryota</taxon>
        <taxon>Viridiplantae</taxon>
        <taxon>Chlorophyta</taxon>
        <taxon>core chlorophytes</taxon>
        <taxon>Chlorophyceae</taxon>
        <taxon>CS clade</taxon>
        <taxon>Chlamydomonadales</taxon>
        <taxon>Astrephomenaceae</taxon>
        <taxon>Astrephomene</taxon>
    </lineage>
</organism>
<name>A0AAD3E1K9_9CHLO</name>
<proteinExistence type="predicted"/>
<evidence type="ECO:0000313" key="3">
    <source>
        <dbReference type="Proteomes" id="UP001054857"/>
    </source>
</evidence>
<evidence type="ECO:0000313" key="2">
    <source>
        <dbReference type="EMBL" id="GFR50802.1"/>
    </source>
</evidence>
<reference evidence="2 3" key="1">
    <citation type="journal article" date="2021" name="Sci. Rep.">
        <title>Genome sequencing of the multicellular alga Astrephomene provides insights into convergent evolution of germ-soma differentiation.</title>
        <authorList>
            <person name="Yamashita S."/>
            <person name="Yamamoto K."/>
            <person name="Matsuzaki R."/>
            <person name="Suzuki S."/>
            <person name="Yamaguchi H."/>
            <person name="Hirooka S."/>
            <person name="Minakuchi Y."/>
            <person name="Miyagishima S."/>
            <person name="Kawachi M."/>
            <person name="Toyoda A."/>
            <person name="Nozaki H."/>
        </authorList>
    </citation>
    <scope>NUCLEOTIDE SEQUENCE [LARGE SCALE GENOMIC DNA]</scope>
    <source>
        <strain evidence="2 3">NIES-4017</strain>
    </source>
</reference>
<comment type="caution">
    <text evidence="2">The sequence shown here is derived from an EMBL/GenBank/DDBJ whole genome shotgun (WGS) entry which is preliminary data.</text>
</comment>
<protein>
    <submittedName>
        <fullName evidence="2">Uncharacterized protein</fullName>
    </submittedName>
</protein>
<feature type="region of interest" description="Disordered" evidence="1">
    <location>
        <begin position="1"/>
        <end position="73"/>
    </location>
</feature>
<dbReference type="Proteomes" id="UP001054857">
    <property type="component" value="Unassembled WGS sequence"/>
</dbReference>
<keyword evidence="3" id="KW-1185">Reference proteome</keyword>
<feature type="compositionally biased region" description="Low complexity" evidence="1">
    <location>
        <begin position="27"/>
        <end position="38"/>
    </location>
</feature>
<dbReference type="AlphaFoldDB" id="A0AAD3E1K9"/>
<sequence>MSEEVRTNKRRRSESEEPEEEAGDGSGVDAVGAGVPAPETLDAGVVQRIPDNTTGEEHGDGSDQAAADAAAAAVEQPKLTAMPAAPLPVQMAHVPHVQPRVEERQPIENYYKTEQSAIDANEYAKVGGTIGGMGISAAGMTAAGMTAAGMTAAGMTAAGLGGLPGMGGSFGQSLVLGVDLNQQILAAQQRQYEMVKAQMNSNAAAAAAAAAARAAPKPPAVTGRKSAPSAYEPPVQLTASGRPARARRVNYAELAGAMDDEEEDDQSNLVPNWARRRRKTADQDRDYGVGVGSSRGGGVQASNAGANAAMYGMAGAGGYNAAPRAAAPAAGVNLYGLAGQGAAGLRNAVGGAAGGLQAANLAANALAGQAGWQGQVMWNQAQGMGGPYGALQSLAAAQARPQVAAAQQYLLQPGAARGVAPNIMQDMQLMLGRGADGQGGVPGAGQQR</sequence>
<accession>A0AAD3E1K9</accession>
<evidence type="ECO:0000256" key="1">
    <source>
        <dbReference type="SAM" id="MobiDB-lite"/>
    </source>
</evidence>
<feature type="region of interest" description="Disordered" evidence="1">
    <location>
        <begin position="217"/>
        <end position="244"/>
    </location>
</feature>
<dbReference type="EMBL" id="BMAR01000041">
    <property type="protein sequence ID" value="GFR50802.1"/>
    <property type="molecule type" value="Genomic_DNA"/>
</dbReference>